<evidence type="ECO:0000256" key="2">
    <source>
        <dbReference type="ARBA" id="ARBA00008854"/>
    </source>
</evidence>
<comment type="subcellular location">
    <subcellularLocation>
        <location evidence="1">Membrane</location>
        <topology evidence="1">Single-pass membrane protein</topology>
    </subcellularLocation>
</comment>
<comment type="similarity">
    <text evidence="2">Belongs to the LemA family.</text>
</comment>
<evidence type="ECO:0000313" key="7">
    <source>
        <dbReference type="EMBL" id="MCX2720912.1"/>
    </source>
</evidence>
<reference evidence="7 8" key="1">
    <citation type="journal article" date="2016" name="Int. J. Syst. Evol. Microbiol.">
        <title>Labrenzia salina sp. nov., isolated from the rhizosphere of the halophyte Arthrocnemum macrostachyum.</title>
        <authorList>
            <person name="Camacho M."/>
            <person name="Redondo-Gomez S."/>
            <person name="Rodriguez-Llorente I."/>
            <person name="Rohde M."/>
            <person name="Sproer C."/>
            <person name="Schumann P."/>
            <person name="Klenk H.P."/>
            <person name="Montero-Calasanz M.D.C."/>
        </authorList>
    </citation>
    <scope>NUCLEOTIDE SEQUENCE [LARGE SCALE GENOMIC DNA]</scope>
    <source>
        <strain evidence="7 8">DSM 29163</strain>
    </source>
</reference>
<evidence type="ECO:0000256" key="6">
    <source>
        <dbReference type="SAM" id="Phobius"/>
    </source>
</evidence>
<evidence type="ECO:0000256" key="3">
    <source>
        <dbReference type="ARBA" id="ARBA00022692"/>
    </source>
</evidence>
<evidence type="ECO:0000313" key="8">
    <source>
        <dbReference type="Proteomes" id="UP001300261"/>
    </source>
</evidence>
<dbReference type="InterPro" id="IPR007156">
    <property type="entry name" value="MamQ_LemA"/>
</dbReference>
<evidence type="ECO:0000256" key="5">
    <source>
        <dbReference type="ARBA" id="ARBA00023136"/>
    </source>
</evidence>
<feature type="transmembrane region" description="Helical" evidence="6">
    <location>
        <begin position="45"/>
        <end position="64"/>
    </location>
</feature>
<gene>
    <name evidence="7" type="ORF">ON753_00615</name>
</gene>
<dbReference type="Proteomes" id="UP001300261">
    <property type="component" value="Unassembled WGS sequence"/>
</dbReference>
<sequence length="306" mass="33620">MGPSERITRMVAEGLITEAQAAMLHESVGKSAGGKAERTWPFDPAVVAVILVLIGVAAGAFWIATGGGEPTAIQDVSETINQPGEHGEMNRSISWLLGIALLLVLPLLIWVWLHNSLVSREEQVFNNWAQVESNFQRRNDLVPALVEVVNRYLKHERETLSDVTSKRAEAANQMAAAVDRLIEAQGATGELLSRESKGLIENGEAFQELVRSQRGLTGNIGQIVAIAENYPELKSSDQFLELQAQLEGTENRINVARMRFNDAVGAFNEKMRMLPWSVVASAGNFQRKAYFRSDEEAKDAPGLNLN</sequence>
<dbReference type="Gene3D" id="1.20.1440.20">
    <property type="entry name" value="LemA-like domain"/>
    <property type="match status" value="1"/>
</dbReference>
<dbReference type="SUPFAM" id="SSF140478">
    <property type="entry name" value="LemA-like"/>
    <property type="match status" value="1"/>
</dbReference>
<name>A0ABT3QVG8_9HYPH</name>
<protein>
    <submittedName>
        <fullName evidence="7">LemA family protein</fullName>
    </submittedName>
</protein>
<evidence type="ECO:0000256" key="1">
    <source>
        <dbReference type="ARBA" id="ARBA00004167"/>
    </source>
</evidence>
<accession>A0ABT3QVG8</accession>
<dbReference type="EMBL" id="JAPEVI010000001">
    <property type="protein sequence ID" value="MCX2720912.1"/>
    <property type="molecule type" value="Genomic_DNA"/>
</dbReference>
<keyword evidence="3 6" id="KW-0812">Transmembrane</keyword>
<evidence type="ECO:0000256" key="4">
    <source>
        <dbReference type="ARBA" id="ARBA00022989"/>
    </source>
</evidence>
<proteinExistence type="inferred from homology"/>
<feature type="transmembrane region" description="Helical" evidence="6">
    <location>
        <begin position="93"/>
        <end position="113"/>
    </location>
</feature>
<comment type="caution">
    <text evidence="7">The sequence shown here is derived from an EMBL/GenBank/DDBJ whole genome shotgun (WGS) entry which is preliminary data.</text>
</comment>
<dbReference type="PANTHER" id="PTHR34478">
    <property type="entry name" value="PROTEIN LEMA"/>
    <property type="match status" value="1"/>
</dbReference>
<dbReference type="InterPro" id="IPR023353">
    <property type="entry name" value="LemA-like_dom_sf"/>
</dbReference>
<dbReference type="PANTHER" id="PTHR34478:SF2">
    <property type="entry name" value="MEMBRANE PROTEIN"/>
    <property type="match status" value="1"/>
</dbReference>
<keyword evidence="5 6" id="KW-0472">Membrane</keyword>
<keyword evidence="8" id="KW-1185">Reference proteome</keyword>
<organism evidence="7 8">
    <name type="scientific">Roseibium salinum</name>
    <dbReference type="NCBI Taxonomy" id="1604349"/>
    <lineage>
        <taxon>Bacteria</taxon>
        <taxon>Pseudomonadati</taxon>
        <taxon>Pseudomonadota</taxon>
        <taxon>Alphaproteobacteria</taxon>
        <taxon>Hyphomicrobiales</taxon>
        <taxon>Stappiaceae</taxon>
        <taxon>Roseibium</taxon>
    </lineage>
</organism>
<keyword evidence="4 6" id="KW-1133">Transmembrane helix</keyword>
<dbReference type="Pfam" id="PF04011">
    <property type="entry name" value="LemA"/>
    <property type="match status" value="1"/>
</dbReference>
<dbReference type="RefSeq" id="WP_265960608.1">
    <property type="nucleotide sequence ID" value="NZ_JAPEVI010000001.1"/>
</dbReference>